<dbReference type="GO" id="GO:0050511">
    <property type="term" value="F:undecaprenyldiphospho-muramoylpentapeptide beta-N-acetylglucosaminyltransferase activity"/>
    <property type="evidence" value="ECO:0007669"/>
    <property type="project" value="UniProtKB-UniRule"/>
</dbReference>
<dbReference type="Gene3D" id="3.40.50.2000">
    <property type="entry name" value="Glycogen Phosphorylase B"/>
    <property type="match status" value="2"/>
</dbReference>
<feature type="binding site" evidence="10">
    <location>
        <position position="195"/>
    </location>
    <ligand>
        <name>UDP-N-acetyl-alpha-D-glucosamine</name>
        <dbReference type="ChEBI" id="CHEBI:57705"/>
    </ligand>
</feature>
<evidence type="ECO:0000256" key="5">
    <source>
        <dbReference type="ARBA" id="ARBA00022960"/>
    </source>
</evidence>
<keyword evidence="2 10" id="KW-0132">Cell division</keyword>
<dbReference type="GO" id="GO:0005975">
    <property type="term" value="P:carbohydrate metabolic process"/>
    <property type="evidence" value="ECO:0007669"/>
    <property type="project" value="InterPro"/>
</dbReference>
<dbReference type="InterPro" id="IPR006009">
    <property type="entry name" value="GlcNAc_MurG"/>
</dbReference>
<dbReference type="AlphaFoldDB" id="A0A2T2XFS4"/>
<dbReference type="NCBIfam" id="TIGR01133">
    <property type="entry name" value="murG"/>
    <property type="match status" value="1"/>
</dbReference>
<dbReference type="CDD" id="cd03785">
    <property type="entry name" value="GT28_MurG"/>
    <property type="match status" value="1"/>
</dbReference>
<name>A0A2T2XFS4_9FIRM</name>
<evidence type="ECO:0000259" key="11">
    <source>
        <dbReference type="Pfam" id="PF03033"/>
    </source>
</evidence>
<dbReference type="EMBL" id="PXYW01000023">
    <property type="protein sequence ID" value="PSR33292.1"/>
    <property type="molecule type" value="Genomic_DNA"/>
</dbReference>
<evidence type="ECO:0000259" key="12">
    <source>
        <dbReference type="Pfam" id="PF04101"/>
    </source>
</evidence>
<evidence type="ECO:0000256" key="4">
    <source>
        <dbReference type="ARBA" id="ARBA00022679"/>
    </source>
</evidence>
<dbReference type="Pfam" id="PF04101">
    <property type="entry name" value="Glyco_tran_28_C"/>
    <property type="match status" value="1"/>
</dbReference>
<dbReference type="PANTHER" id="PTHR21015">
    <property type="entry name" value="UDP-N-ACETYLGLUCOSAMINE--N-ACETYLMURAMYL-(PENTAPEPTIDE) PYROPHOSPHORYL-UNDECAPRENOL N-ACETYLGLUCOSAMINE TRANSFERASE 1"/>
    <property type="match status" value="1"/>
</dbReference>
<evidence type="ECO:0000313" key="13">
    <source>
        <dbReference type="EMBL" id="PSR33292.1"/>
    </source>
</evidence>
<dbReference type="GO" id="GO:0009252">
    <property type="term" value="P:peptidoglycan biosynthetic process"/>
    <property type="evidence" value="ECO:0007669"/>
    <property type="project" value="UniProtKB-UniRule"/>
</dbReference>
<dbReference type="UniPathway" id="UPA00219"/>
<feature type="domain" description="Glycosyl transferase family 28 C-terminal" evidence="12">
    <location>
        <begin position="188"/>
        <end position="333"/>
    </location>
</feature>
<evidence type="ECO:0000256" key="2">
    <source>
        <dbReference type="ARBA" id="ARBA00022618"/>
    </source>
</evidence>
<keyword evidence="8 10" id="KW-0131">Cell cycle</keyword>
<keyword evidence="6 10" id="KW-0573">Peptidoglycan synthesis</keyword>
<gene>
    <name evidence="10 13" type="primary">murG</name>
    <name evidence="13" type="ORF">C7B46_10590</name>
</gene>
<evidence type="ECO:0000256" key="10">
    <source>
        <dbReference type="HAMAP-Rule" id="MF_00033"/>
    </source>
</evidence>
<evidence type="ECO:0000256" key="3">
    <source>
        <dbReference type="ARBA" id="ARBA00022676"/>
    </source>
</evidence>
<keyword evidence="4 10" id="KW-0808">Transferase</keyword>
<comment type="catalytic activity">
    <reaction evidence="10">
        <text>di-trans,octa-cis-undecaprenyl diphospho-N-acetyl-alpha-D-muramoyl-L-alanyl-D-glutamyl-meso-2,6-diaminopimeloyl-D-alanyl-D-alanine + UDP-N-acetyl-alpha-D-glucosamine = di-trans,octa-cis-undecaprenyl diphospho-[N-acetyl-alpha-D-glucosaminyl-(1-&gt;4)]-N-acetyl-alpha-D-muramoyl-L-alanyl-D-glutamyl-meso-2,6-diaminopimeloyl-D-alanyl-D-alanine + UDP + H(+)</text>
        <dbReference type="Rhea" id="RHEA:31227"/>
        <dbReference type="ChEBI" id="CHEBI:15378"/>
        <dbReference type="ChEBI" id="CHEBI:57705"/>
        <dbReference type="ChEBI" id="CHEBI:58223"/>
        <dbReference type="ChEBI" id="CHEBI:61387"/>
        <dbReference type="ChEBI" id="CHEBI:61388"/>
        <dbReference type="EC" id="2.4.1.227"/>
    </reaction>
</comment>
<proteinExistence type="inferred from homology"/>
<evidence type="ECO:0000256" key="9">
    <source>
        <dbReference type="ARBA" id="ARBA00023316"/>
    </source>
</evidence>
<evidence type="ECO:0000256" key="6">
    <source>
        <dbReference type="ARBA" id="ARBA00022984"/>
    </source>
</evidence>
<keyword evidence="3 10" id="KW-0328">Glycosyltransferase</keyword>
<dbReference type="InterPro" id="IPR007235">
    <property type="entry name" value="Glyco_trans_28_C"/>
</dbReference>
<keyword evidence="9 10" id="KW-0961">Cell wall biogenesis/degradation</keyword>
<dbReference type="GO" id="GO:0008360">
    <property type="term" value="P:regulation of cell shape"/>
    <property type="evidence" value="ECO:0007669"/>
    <property type="project" value="UniProtKB-KW"/>
</dbReference>
<dbReference type="PANTHER" id="PTHR21015:SF22">
    <property type="entry name" value="GLYCOSYLTRANSFERASE"/>
    <property type="match status" value="1"/>
</dbReference>
<keyword evidence="7 10" id="KW-0472">Membrane</keyword>
<feature type="binding site" evidence="10">
    <location>
        <position position="297"/>
    </location>
    <ligand>
        <name>UDP-N-acetyl-alpha-D-glucosamine</name>
        <dbReference type="ChEBI" id="CHEBI:57705"/>
    </ligand>
</feature>
<feature type="binding site" evidence="10">
    <location>
        <begin position="10"/>
        <end position="12"/>
    </location>
    <ligand>
        <name>UDP-N-acetyl-alpha-D-glucosamine</name>
        <dbReference type="ChEBI" id="CHEBI:57705"/>
    </ligand>
</feature>
<comment type="subcellular location">
    <subcellularLocation>
        <location evidence="10">Cell membrane</location>
        <topology evidence="10">Peripheral membrane protein</topology>
        <orientation evidence="10">Cytoplasmic side</orientation>
    </subcellularLocation>
</comment>
<feature type="binding site" evidence="10">
    <location>
        <position position="124"/>
    </location>
    <ligand>
        <name>UDP-N-acetyl-alpha-D-glucosamine</name>
        <dbReference type="ChEBI" id="CHEBI:57705"/>
    </ligand>
</feature>
<comment type="similarity">
    <text evidence="10">Belongs to the glycosyltransferase 28 family. MurG subfamily.</text>
</comment>
<dbReference type="EC" id="2.4.1.227" evidence="10"/>
<comment type="caution">
    <text evidence="10">Lacks conserved residue(s) required for the propagation of feature annotation.</text>
</comment>
<reference evidence="13 14" key="1">
    <citation type="journal article" date="2014" name="BMC Genomics">
        <title>Comparison of environmental and isolate Sulfobacillus genomes reveals diverse carbon, sulfur, nitrogen, and hydrogen metabolisms.</title>
        <authorList>
            <person name="Justice N.B."/>
            <person name="Norman A."/>
            <person name="Brown C.T."/>
            <person name="Singh A."/>
            <person name="Thomas B.C."/>
            <person name="Banfield J.F."/>
        </authorList>
    </citation>
    <scope>NUCLEOTIDE SEQUENCE [LARGE SCALE GENOMIC DNA]</scope>
    <source>
        <strain evidence="13">AMDSBA4</strain>
    </source>
</reference>
<dbReference type="GO" id="GO:0071555">
    <property type="term" value="P:cell wall organization"/>
    <property type="evidence" value="ECO:0007669"/>
    <property type="project" value="UniProtKB-KW"/>
</dbReference>
<keyword evidence="1 10" id="KW-1003">Cell membrane</keyword>
<comment type="caution">
    <text evidence="13">The sequence shown here is derived from an EMBL/GenBank/DDBJ whole genome shotgun (WGS) entry which is preliminary data.</text>
</comment>
<evidence type="ECO:0000256" key="8">
    <source>
        <dbReference type="ARBA" id="ARBA00023306"/>
    </source>
</evidence>
<comment type="function">
    <text evidence="10">Cell wall formation. Catalyzes the transfer of a GlcNAc subunit on undecaprenyl-pyrophosphoryl-MurNAc-pentapeptide (lipid intermediate I) to form undecaprenyl-pyrophosphoryl-MurNAc-(pentapeptide)GlcNAc (lipid intermediate II).</text>
</comment>
<dbReference type="InterPro" id="IPR004276">
    <property type="entry name" value="GlycoTrans_28_N"/>
</dbReference>
<feature type="domain" description="Glycosyltransferase family 28 N-terminal" evidence="11">
    <location>
        <begin position="4"/>
        <end position="142"/>
    </location>
</feature>
<dbReference type="HAMAP" id="MF_00033">
    <property type="entry name" value="MurG"/>
    <property type="match status" value="1"/>
</dbReference>
<accession>A0A2T2XFS4</accession>
<protein>
    <recommendedName>
        <fullName evidence="10">UDP-N-acetylglucosamine--N-acetylmuramyl-(pentapeptide) pyrophosphoryl-undecaprenol N-acetylglucosamine transferase</fullName>
        <ecNumber evidence="10">2.4.1.227</ecNumber>
    </recommendedName>
    <alternativeName>
        <fullName evidence="10">Undecaprenyl-PP-MurNAc-pentapeptide-UDPGlcNAc GlcNAc transferase</fullName>
    </alternativeName>
</protein>
<dbReference type="GO" id="GO:0051301">
    <property type="term" value="P:cell division"/>
    <property type="evidence" value="ECO:0007669"/>
    <property type="project" value="UniProtKB-KW"/>
</dbReference>
<sequence length="365" mass="39840">MKMVVTGGGSGGHIYPALAIIDAMRRRNPDLEVLYIGTDHGLEKDLVARTGIPFATIHARGLLVRGWKAKLNGAMAAVRGLRDALIVLSRYRPSVVVGTGGYVSGPVGLAAVILHLPLVLQEQNVWPGFTNRKLSTHATKVLVPFEEAKSNFPPRAPLTVVANPVTISVTASKATIRDELGMPRDAVVILATGGSQGAKALNQFLLSWVSRLNDEQNWGIFWMTGKRYYQEIKAQLDPMRLDPNRVQVVEYFYQIQKYLRASDIFFGRAGAMSVADCAAFGLPAILVPSPNVSEDHQTRNAEVLVKRGAGYLVPEPQLPRRGASILERVLVDSDLRSQMGQNVQSLFDPEAEDKVVDAILQAARV</sequence>
<evidence type="ECO:0000313" key="14">
    <source>
        <dbReference type="Proteomes" id="UP000242972"/>
    </source>
</evidence>
<comment type="pathway">
    <text evidence="10">Cell wall biogenesis; peptidoglycan biosynthesis.</text>
</comment>
<evidence type="ECO:0000256" key="7">
    <source>
        <dbReference type="ARBA" id="ARBA00023136"/>
    </source>
</evidence>
<evidence type="ECO:0000256" key="1">
    <source>
        <dbReference type="ARBA" id="ARBA00022475"/>
    </source>
</evidence>
<dbReference type="Proteomes" id="UP000242972">
    <property type="component" value="Unassembled WGS sequence"/>
</dbReference>
<dbReference type="SUPFAM" id="SSF53756">
    <property type="entry name" value="UDP-Glycosyltransferase/glycogen phosphorylase"/>
    <property type="match status" value="1"/>
</dbReference>
<dbReference type="Pfam" id="PF03033">
    <property type="entry name" value="Glyco_transf_28"/>
    <property type="match status" value="1"/>
</dbReference>
<keyword evidence="5 10" id="KW-0133">Cell shape</keyword>
<dbReference type="GO" id="GO:0051991">
    <property type="term" value="F:UDP-N-acetyl-D-glucosamine:N-acetylmuramoyl-L-alanyl-D-glutamyl-meso-2,6-diaminopimelyl-D-alanyl-D-alanine-diphosphoundecaprenol 4-beta-N-acetylglucosaminlytransferase activity"/>
    <property type="evidence" value="ECO:0007669"/>
    <property type="project" value="RHEA"/>
</dbReference>
<organism evidence="13 14">
    <name type="scientific">Sulfobacillus benefaciens</name>
    <dbReference type="NCBI Taxonomy" id="453960"/>
    <lineage>
        <taxon>Bacteria</taxon>
        <taxon>Bacillati</taxon>
        <taxon>Bacillota</taxon>
        <taxon>Clostridia</taxon>
        <taxon>Eubacteriales</taxon>
        <taxon>Clostridiales Family XVII. Incertae Sedis</taxon>
        <taxon>Sulfobacillus</taxon>
    </lineage>
</organism>
<dbReference type="GO" id="GO:0005886">
    <property type="term" value="C:plasma membrane"/>
    <property type="evidence" value="ECO:0007669"/>
    <property type="project" value="UniProtKB-SubCell"/>
</dbReference>